<evidence type="ECO:0000313" key="2">
    <source>
        <dbReference type="EMBL" id="MCP9763102.1"/>
    </source>
</evidence>
<name>A0AAE3KS95_9BACT</name>
<reference evidence="2 3" key="1">
    <citation type="submission" date="2018-11" db="EMBL/GenBank/DDBJ databases">
        <title>Novel bacteria species description.</title>
        <authorList>
            <person name="Han J.-H."/>
        </authorList>
    </citation>
    <scope>NUCLEOTIDE SEQUENCE [LARGE SCALE GENOMIC DNA]</scope>
    <source>
        <strain evidence="2 3">KCTC23259</strain>
    </source>
</reference>
<dbReference type="Pfam" id="PF18480">
    <property type="entry name" value="DUF5615"/>
    <property type="match status" value="1"/>
</dbReference>
<sequence length="116" mass="13531">MKFLVDAQLPYGIKQYLNSIGFDAIHTNDIPLKEKTPDWEINKISVEQNRVVITKDKDFLDSHLLKNIPKKLILITTGNIRNKELFHLLINNFNQIFELLVHHNLIEINTKEINGN</sequence>
<dbReference type="EMBL" id="RJUF01000020">
    <property type="protein sequence ID" value="MCP9763102.1"/>
    <property type="molecule type" value="Genomic_DNA"/>
</dbReference>
<proteinExistence type="predicted"/>
<comment type="caution">
    <text evidence="2">The sequence shown here is derived from an EMBL/GenBank/DDBJ whole genome shotgun (WGS) entry which is preliminary data.</text>
</comment>
<dbReference type="Proteomes" id="UP001204144">
    <property type="component" value="Unassembled WGS sequence"/>
</dbReference>
<organism evidence="2 3">
    <name type="scientific">Lacihabitans soyangensis</name>
    <dbReference type="NCBI Taxonomy" id="869394"/>
    <lineage>
        <taxon>Bacteria</taxon>
        <taxon>Pseudomonadati</taxon>
        <taxon>Bacteroidota</taxon>
        <taxon>Cytophagia</taxon>
        <taxon>Cytophagales</taxon>
        <taxon>Leadbetterellaceae</taxon>
        <taxon>Lacihabitans</taxon>
    </lineage>
</organism>
<accession>A0AAE3KS95</accession>
<evidence type="ECO:0000259" key="1">
    <source>
        <dbReference type="Pfam" id="PF18480"/>
    </source>
</evidence>
<dbReference type="RefSeq" id="WP_255036888.1">
    <property type="nucleotide sequence ID" value="NZ_RJUF01000020.1"/>
</dbReference>
<evidence type="ECO:0000313" key="3">
    <source>
        <dbReference type="Proteomes" id="UP001204144"/>
    </source>
</evidence>
<dbReference type="InterPro" id="IPR041049">
    <property type="entry name" value="DUF5615"/>
</dbReference>
<feature type="domain" description="DUF5615" evidence="1">
    <location>
        <begin position="1"/>
        <end position="109"/>
    </location>
</feature>
<keyword evidence="3" id="KW-1185">Reference proteome</keyword>
<gene>
    <name evidence="2" type="ORF">EGI31_09050</name>
</gene>
<protein>
    <recommendedName>
        <fullName evidence="1">DUF5615 domain-containing protein</fullName>
    </recommendedName>
</protein>
<dbReference type="AlphaFoldDB" id="A0AAE3KS95"/>